<protein>
    <submittedName>
        <fullName evidence="1">Uncharacterized protein</fullName>
    </submittedName>
</protein>
<comment type="caution">
    <text evidence="1">The sequence shown here is derived from an EMBL/GenBank/DDBJ whole genome shotgun (WGS) entry which is preliminary data.</text>
</comment>
<sequence length="94" mass="11217">MARGNRNKIYELMAQTKKENLIETAKRIQNYTLQYKEIYMLNLNMTREDRKKLDTLTYELAKELLIIAKAFPNPNMIDEKVEEFKNILTSESKQ</sequence>
<proteinExistence type="predicted"/>
<name>A0A9X6R9H5_BACTV</name>
<dbReference type="RefSeq" id="WP_176546052.1">
    <property type="nucleotide sequence ID" value="NZ_MOOV01000271.1"/>
</dbReference>
<evidence type="ECO:0000313" key="2">
    <source>
        <dbReference type="Proteomes" id="UP000195160"/>
    </source>
</evidence>
<reference evidence="1 2" key="1">
    <citation type="submission" date="2016-10" db="EMBL/GenBank/DDBJ databases">
        <title>Comparative genomics of Bacillus thuringiensis reveals a path to pathogens against multiple invertebrate hosts.</title>
        <authorList>
            <person name="Zheng J."/>
            <person name="Gao Q."/>
            <person name="Liu H."/>
            <person name="Peng D."/>
            <person name="Ruan L."/>
            <person name="Sun M."/>
        </authorList>
    </citation>
    <scope>NUCLEOTIDE SEQUENCE [LARGE SCALE GENOMIC DNA]</scope>
    <source>
        <strain evidence="1">T30001</strain>
    </source>
</reference>
<organism evidence="1 2">
    <name type="scientific">Bacillus thuringiensis subsp. medellin</name>
    <dbReference type="NCBI Taxonomy" id="79672"/>
    <lineage>
        <taxon>Bacteria</taxon>
        <taxon>Bacillati</taxon>
        <taxon>Bacillota</taxon>
        <taxon>Bacilli</taxon>
        <taxon>Bacillales</taxon>
        <taxon>Bacillaceae</taxon>
        <taxon>Bacillus</taxon>
        <taxon>Bacillus cereus group</taxon>
    </lineage>
</organism>
<evidence type="ECO:0000313" key="1">
    <source>
        <dbReference type="EMBL" id="OUB85322.1"/>
    </source>
</evidence>
<dbReference type="AlphaFoldDB" id="A0A9X6R9H5"/>
<gene>
    <name evidence="1" type="ORF">BK784_33720</name>
</gene>
<dbReference type="EMBL" id="MOOV01000271">
    <property type="protein sequence ID" value="OUB85322.1"/>
    <property type="molecule type" value="Genomic_DNA"/>
</dbReference>
<dbReference type="Proteomes" id="UP000195160">
    <property type="component" value="Unassembled WGS sequence"/>
</dbReference>
<accession>A0A9X6R9H5</accession>